<organism evidence="2 3">
    <name type="scientific">Nocardia xishanensis</name>
    <dbReference type="NCBI Taxonomy" id="238964"/>
    <lineage>
        <taxon>Bacteria</taxon>
        <taxon>Bacillati</taxon>
        <taxon>Actinomycetota</taxon>
        <taxon>Actinomycetes</taxon>
        <taxon>Mycobacteriales</taxon>
        <taxon>Nocardiaceae</taxon>
        <taxon>Nocardia</taxon>
    </lineage>
</organism>
<name>A0ABW7XA93_9NOCA</name>
<proteinExistence type="predicted"/>
<dbReference type="Gene3D" id="1.25.40.10">
    <property type="entry name" value="Tetratricopeptide repeat domain"/>
    <property type="match status" value="1"/>
</dbReference>
<dbReference type="Proteomes" id="UP001611415">
    <property type="component" value="Unassembled WGS sequence"/>
</dbReference>
<dbReference type="RefSeq" id="WP_357402791.1">
    <property type="nucleotide sequence ID" value="NZ_JBEYCD010000003.1"/>
</dbReference>
<protein>
    <submittedName>
        <fullName evidence="2">BTAD domain-containing putative transcriptional regulator</fullName>
    </submittedName>
</protein>
<feature type="domain" description="Bacterial transcriptional activator" evidence="1">
    <location>
        <begin position="104"/>
        <end position="242"/>
    </location>
</feature>
<dbReference type="InterPro" id="IPR005158">
    <property type="entry name" value="BTAD"/>
</dbReference>
<dbReference type="EMBL" id="JBIRYO010000031">
    <property type="protein sequence ID" value="MFI2477944.1"/>
    <property type="molecule type" value="Genomic_DNA"/>
</dbReference>
<sequence>MPVSACAPSGELAISLLGGFVLRVGTDRVALPMHSRRVLAYLCLDKGYESDCDRGLLAERLWPDATVDRSRASLRTALWRIRQASPVLVHGAGGRVRLADGVVVDVHDFRRSAERVLTEQRDCARDRQRLLARTTDLLPGWDETWLLLEREQLRHLWLHALEVEARRLAERGRYPEAIDVMLAVVAEEPLRESAQAALIEAHLCEGNVVEARRQFTRFAKLLWTELGIRPSPKLCGRVGAVPAPPLRSVDRQVAPGGRVLLPRMGA</sequence>
<evidence type="ECO:0000313" key="3">
    <source>
        <dbReference type="Proteomes" id="UP001611415"/>
    </source>
</evidence>
<dbReference type="Pfam" id="PF03704">
    <property type="entry name" value="BTAD"/>
    <property type="match status" value="1"/>
</dbReference>
<keyword evidence="3" id="KW-1185">Reference proteome</keyword>
<comment type="caution">
    <text evidence="2">The sequence shown here is derived from an EMBL/GenBank/DDBJ whole genome shotgun (WGS) entry which is preliminary data.</text>
</comment>
<reference evidence="2 3" key="1">
    <citation type="submission" date="2024-10" db="EMBL/GenBank/DDBJ databases">
        <title>The Natural Products Discovery Center: Release of the First 8490 Sequenced Strains for Exploring Actinobacteria Biosynthetic Diversity.</title>
        <authorList>
            <person name="Kalkreuter E."/>
            <person name="Kautsar S.A."/>
            <person name="Yang D."/>
            <person name="Bader C.D."/>
            <person name="Teijaro C.N."/>
            <person name="Fluegel L."/>
            <person name="Davis C.M."/>
            <person name="Simpson J.R."/>
            <person name="Lauterbach L."/>
            <person name="Steele A.D."/>
            <person name="Gui C."/>
            <person name="Meng S."/>
            <person name="Li G."/>
            <person name="Viehrig K."/>
            <person name="Ye F."/>
            <person name="Su P."/>
            <person name="Kiefer A.F."/>
            <person name="Nichols A."/>
            <person name="Cepeda A.J."/>
            <person name="Yan W."/>
            <person name="Fan B."/>
            <person name="Jiang Y."/>
            <person name="Adhikari A."/>
            <person name="Zheng C.-J."/>
            <person name="Schuster L."/>
            <person name="Cowan T.M."/>
            <person name="Smanski M.J."/>
            <person name="Chevrette M.G."/>
            <person name="De Carvalho L.P.S."/>
            <person name="Shen B."/>
        </authorList>
    </citation>
    <scope>NUCLEOTIDE SEQUENCE [LARGE SCALE GENOMIC DNA]</scope>
    <source>
        <strain evidence="2 3">NPDC019275</strain>
    </source>
</reference>
<dbReference type="SMART" id="SM01043">
    <property type="entry name" value="BTAD"/>
    <property type="match status" value="1"/>
</dbReference>
<evidence type="ECO:0000313" key="2">
    <source>
        <dbReference type="EMBL" id="MFI2477944.1"/>
    </source>
</evidence>
<dbReference type="SUPFAM" id="SSF48452">
    <property type="entry name" value="TPR-like"/>
    <property type="match status" value="1"/>
</dbReference>
<gene>
    <name evidence="2" type="ORF">ACH49W_31665</name>
</gene>
<dbReference type="InterPro" id="IPR051677">
    <property type="entry name" value="AfsR-DnrI-RedD_regulator"/>
</dbReference>
<dbReference type="InterPro" id="IPR011990">
    <property type="entry name" value="TPR-like_helical_dom_sf"/>
</dbReference>
<accession>A0ABW7XA93</accession>
<dbReference type="PANTHER" id="PTHR35807">
    <property type="entry name" value="TRANSCRIPTIONAL REGULATOR REDD-RELATED"/>
    <property type="match status" value="1"/>
</dbReference>
<evidence type="ECO:0000259" key="1">
    <source>
        <dbReference type="SMART" id="SM01043"/>
    </source>
</evidence>